<evidence type="ECO:0000313" key="5">
    <source>
        <dbReference type="Proteomes" id="UP001595075"/>
    </source>
</evidence>
<keyword evidence="3" id="KW-0732">Signal</keyword>
<evidence type="ECO:0000313" key="4">
    <source>
        <dbReference type="EMBL" id="KAL2068632.1"/>
    </source>
</evidence>
<comment type="similarity">
    <text evidence="1">Belongs to the cerato-ulmin hydrophobin family.</text>
</comment>
<evidence type="ECO:0000256" key="3">
    <source>
        <dbReference type="SAM" id="SignalP"/>
    </source>
</evidence>
<keyword evidence="5" id="KW-1185">Reference proteome</keyword>
<dbReference type="Proteomes" id="UP001595075">
    <property type="component" value="Unassembled WGS sequence"/>
</dbReference>
<dbReference type="EMBL" id="JAZHXI010000008">
    <property type="protein sequence ID" value="KAL2068632.1"/>
    <property type="molecule type" value="Genomic_DNA"/>
</dbReference>
<protein>
    <recommendedName>
        <fullName evidence="6">Hydrophobin</fullName>
    </recommendedName>
</protein>
<reference evidence="4 5" key="1">
    <citation type="journal article" date="2024" name="Commun. Biol.">
        <title>Comparative genomic analysis of thermophilic fungi reveals convergent evolutionary adaptations and gene losses.</title>
        <authorList>
            <person name="Steindorff A.S."/>
            <person name="Aguilar-Pontes M.V."/>
            <person name="Robinson A.J."/>
            <person name="Andreopoulos B."/>
            <person name="LaButti K."/>
            <person name="Kuo A."/>
            <person name="Mondo S."/>
            <person name="Riley R."/>
            <person name="Otillar R."/>
            <person name="Haridas S."/>
            <person name="Lipzen A."/>
            <person name="Grimwood J."/>
            <person name="Schmutz J."/>
            <person name="Clum A."/>
            <person name="Reid I.D."/>
            <person name="Moisan M.C."/>
            <person name="Butler G."/>
            <person name="Nguyen T.T.M."/>
            <person name="Dewar K."/>
            <person name="Conant G."/>
            <person name="Drula E."/>
            <person name="Henrissat B."/>
            <person name="Hansel C."/>
            <person name="Singer S."/>
            <person name="Hutchinson M.I."/>
            <person name="de Vries R.P."/>
            <person name="Natvig D.O."/>
            <person name="Powell A.J."/>
            <person name="Tsang A."/>
            <person name="Grigoriev I.V."/>
        </authorList>
    </citation>
    <scope>NUCLEOTIDE SEQUENCE [LARGE SCALE GENOMIC DNA]</scope>
    <source>
        <strain evidence="4 5">CBS 494.80</strain>
    </source>
</reference>
<evidence type="ECO:0008006" key="6">
    <source>
        <dbReference type="Google" id="ProtNLM"/>
    </source>
</evidence>
<dbReference type="InterPro" id="IPR036686">
    <property type="entry name" value="Class_II_Hydrophobin_sf"/>
</dbReference>
<comment type="caution">
    <text evidence="4">The sequence shown here is derived from an EMBL/GenBank/DDBJ whole genome shotgun (WGS) entry which is preliminary data.</text>
</comment>
<organism evidence="4 5">
    <name type="scientific">Oculimacula yallundae</name>
    <dbReference type="NCBI Taxonomy" id="86028"/>
    <lineage>
        <taxon>Eukaryota</taxon>
        <taxon>Fungi</taxon>
        <taxon>Dikarya</taxon>
        <taxon>Ascomycota</taxon>
        <taxon>Pezizomycotina</taxon>
        <taxon>Leotiomycetes</taxon>
        <taxon>Helotiales</taxon>
        <taxon>Ploettnerulaceae</taxon>
        <taxon>Oculimacula</taxon>
    </lineage>
</organism>
<sequence length="219" mass="23350">MQFSAIILPFLATLAIASPIAERQLSGLCGSALDTPQCCDVSVAGVANLNCGSPATATTAAEFKAECNAKGQAAYCCVLPIGLWESDRVALSLNVMEHVVYSLGGGDGDLLIALPVSTFERLVVEEEGKPSNQVPDELNEEFHYKQSSHQHAMLMGTTRRTSRIMGILRPTSVRVSTNEAMATGAGGYGFLKDPDSFLATNRPGRALFCVFCWSVGKKE</sequence>
<keyword evidence="2" id="KW-1015">Disulfide bond</keyword>
<dbReference type="Gene3D" id="3.20.120.10">
    <property type="entry name" value="Hydrophobin"/>
    <property type="match status" value="1"/>
</dbReference>
<evidence type="ECO:0000256" key="2">
    <source>
        <dbReference type="ARBA" id="ARBA00023157"/>
    </source>
</evidence>
<name>A0ABR4CF87_9HELO</name>
<accession>A0ABR4CF87</accession>
<feature type="chain" id="PRO_5046112382" description="Hydrophobin" evidence="3">
    <location>
        <begin position="18"/>
        <end position="219"/>
    </location>
</feature>
<proteinExistence type="inferred from homology"/>
<feature type="signal peptide" evidence="3">
    <location>
        <begin position="1"/>
        <end position="17"/>
    </location>
</feature>
<dbReference type="CDD" id="cd23508">
    <property type="entry name" value="hydrophobin_II"/>
    <property type="match status" value="1"/>
</dbReference>
<evidence type="ECO:0000256" key="1">
    <source>
        <dbReference type="ARBA" id="ARBA00009576"/>
    </source>
</evidence>
<dbReference type="PANTHER" id="PTHR42341">
    <property type="entry name" value="HYDROPHOBIN"/>
    <property type="match status" value="1"/>
</dbReference>
<dbReference type="Pfam" id="PF06766">
    <property type="entry name" value="Hydrophobin_2"/>
    <property type="match status" value="1"/>
</dbReference>
<dbReference type="SUPFAM" id="SSF101751">
    <property type="entry name" value="Hydrophobin II, HfbII"/>
    <property type="match status" value="1"/>
</dbReference>
<dbReference type="InterPro" id="IPR010636">
    <property type="entry name" value="Class_II_hydrophobin"/>
</dbReference>
<dbReference type="PANTHER" id="PTHR42341:SF2">
    <property type="entry name" value="HYDROPHOBIN"/>
    <property type="match status" value="1"/>
</dbReference>
<gene>
    <name evidence="4" type="ORF">VTL71DRAFT_14969</name>
</gene>